<feature type="region of interest" description="Disordered" evidence="1">
    <location>
        <begin position="1"/>
        <end position="23"/>
    </location>
</feature>
<comment type="caution">
    <text evidence="2">The sequence shown here is derived from an EMBL/GenBank/DDBJ whole genome shotgun (WGS) entry which is preliminary data.</text>
</comment>
<feature type="non-terminal residue" evidence="2">
    <location>
        <position position="104"/>
    </location>
</feature>
<organism evidence="2">
    <name type="scientific">Tanacetum cinerariifolium</name>
    <name type="common">Dalmatian daisy</name>
    <name type="synonym">Chrysanthemum cinerariifolium</name>
    <dbReference type="NCBI Taxonomy" id="118510"/>
    <lineage>
        <taxon>Eukaryota</taxon>
        <taxon>Viridiplantae</taxon>
        <taxon>Streptophyta</taxon>
        <taxon>Embryophyta</taxon>
        <taxon>Tracheophyta</taxon>
        <taxon>Spermatophyta</taxon>
        <taxon>Magnoliopsida</taxon>
        <taxon>eudicotyledons</taxon>
        <taxon>Gunneridae</taxon>
        <taxon>Pentapetalae</taxon>
        <taxon>asterids</taxon>
        <taxon>campanulids</taxon>
        <taxon>Asterales</taxon>
        <taxon>Asteraceae</taxon>
        <taxon>Asteroideae</taxon>
        <taxon>Anthemideae</taxon>
        <taxon>Anthemidinae</taxon>
        <taxon>Tanacetum</taxon>
    </lineage>
</organism>
<name>A0A699SVP8_TANCI</name>
<reference evidence="2" key="1">
    <citation type="journal article" date="2019" name="Sci. Rep.">
        <title>Draft genome of Tanacetum cinerariifolium, the natural source of mosquito coil.</title>
        <authorList>
            <person name="Yamashiro T."/>
            <person name="Shiraishi A."/>
            <person name="Satake H."/>
            <person name="Nakayama K."/>
        </authorList>
    </citation>
    <scope>NUCLEOTIDE SEQUENCE</scope>
</reference>
<evidence type="ECO:0000313" key="2">
    <source>
        <dbReference type="EMBL" id="GFD01069.1"/>
    </source>
</evidence>
<gene>
    <name evidence="2" type="ORF">Tci_873038</name>
</gene>
<accession>A0A699SVP8</accession>
<evidence type="ECO:0000256" key="1">
    <source>
        <dbReference type="SAM" id="MobiDB-lite"/>
    </source>
</evidence>
<dbReference type="EMBL" id="BKCJ011188945">
    <property type="protein sequence ID" value="GFD01069.1"/>
    <property type="molecule type" value="Genomic_DNA"/>
</dbReference>
<dbReference type="AlphaFoldDB" id="A0A699SVP8"/>
<proteinExistence type="predicted"/>
<protein>
    <submittedName>
        <fullName evidence="2">Uncharacterized protein</fullName>
    </submittedName>
</protein>
<sequence length="104" mass="10547">MKVGVGKQTRFGRPAQGSEPESGVGGCYFAGPIAAPNHVDCLPGGGRGATIHLIISLSKNQQYVGVAQQRVVEVGAGGAAVRHGFELAQPADVRVIDVGIVGGQ</sequence>